<sequence>QQGDLEFGSQQQQIPDKYTQVQQEDLGQQSELEFGAQQQQIPDKYTQVQQGDLGRQGELEFGSQQQQIPDKYIQVQQEDLGQQSELEFGSEQQMSGSYFSNHSIAPDSGIWVDNHELVQLPQDTSTQSGSSQSSNFTSERPGNQDPYDFLNIKVDELEKQLNLQLNDSESASHRFSTERKTDDLPTVPFVDVGQSDDSVIDNDGNERQNVLVKEKNLEKEINVGNLDTEHPESKKEPSFWEKIKSKVSETYSSARRKATNLATKIKDKVQV</sequence>
<feature type="compositionally biased region" description="Polar residues" evidence="1">
    <location>
        <begin position="62"/>
        <end position="103"/>
    </location>
</feature>
<name>A0A1B6GED2_9HEMI</name>
<evidence type="ECO:0000256" key="1">
    <source>
        <dbReference type="SAM" id="MobiDB-lite"/>
    </source>
</evidence>
<gene>
    <name evidence="2" type="ORF">g.20759</name>
</gene>
<feature type="region of interest" description="Disordered" evidence="1">
    <location>
        <begin position="122"/>
        <end position="148"/>
    </location>
</feature>
<proteinExistence type="predicted"/>
<organism evidence="2">
    <name type="scientific">Cuerna arida</name>
    <dbReference type="NCBI Taxonomy" id="1464854"/>
    <lineage>
        <taxon>Eukaryota</taxon>
        <taxon>Metazoa</taxon>
        <taxon>Ecdysozoa</taxon>
        <taxon>Arthropoda</taxon>
        <taxon>Hexapoda</taxon>
        <taxon>Insecta</taxon>
        <taxon>Pterygota</taxon>
        <taxon>Neoptera</taxon>
        <taxon>Paraneoptera</taxon>
        <taxon>Hemiptera</taxon>
        <taxon>Auchenorrhyncha</taxon>
        <taxon>Membracoidea</taxon>
        <taxon>Cicadellidae</taxon>
        <taxon>Cicadellinae</taxon>
        <taxon>Proconiini</taxon>
        <taxon>Cuerna</taxon>
    </lineage>
</organism>
<feature type="compositionally biased region" description="Low complexity" evidence="1">
    <location>
        <begin position="122"/>
        <end position="138"/>
    </location>
</feature>
<protein>
    <submittedName>
        <fullName evidence="2">Uncharacterized protein</fullName>
    </submittedName>
</protein>
<feature type="compositionally biased region" description="Polar residues" evidence="1">
    <location>
        <begin position="1"/>
        <end position="50"/>
    </location>
</feature>
<feature type="non-terminal residue" evidence="2">
    <location>
        <position position="1"/>
    </location>
</feature>
<dbReference type="EMBL" id="GECZ01009106">
    <property type="protein sequence ID" value="JAS60663.1"/>
    <property type="molecule type" value="Transcribed_RNA"/>
</dbReference>
<accession>A0A1B6GED2</accession>
<reference evidence="2" key="1">
    <citation type="submission" date="2015-11" db="EMBL/GenBank/DDBJ databases">
        <title>De novo transcriptome assembly of four potential Pierce s Disease insect vectors from Arizona vineyards.</title>
        <authorList>
            <person name="Tassone E.E."/>
        </authorList>
    </citation>
    <scope>NUCLEOTIDE SEQUENCE</scope>
</reference>
<feature type="region of interest" description="Disordered" evidence="1">
    <location>
        <begin position="1"/>
        <end position="106"/>
    </location>
</feature>
<evidence type="ECO:0000313" key="2">
    <source>
        <dbReference type="EMBL" id="JAS60663.1"/>
    </source>
</evidence>
<dbReference type="AlphaFoldDB" id="A0A1B6GED2"/>